<dbReference type="PANTHER" id="PTHR10000">
    <property type="entry name" value="PHOSPHOSERINE PHOSPHATASE"/>
    <property type="match status" value="1"/>
</dbReference>
<dbReference type="InterPro" id="IPR036412">
    <property type="entry name" value="HAD-like_sf"/>
</dbReference>
<accession>A0A0X8GYC8</accession>
<dbReference type="InterPro" id="IPR006379">
    <property type="entry name" value="HAD-SF_hydro_IIB"/>
</dbReference>
<dbReference type="PRINTS" id="PR00119">
    <property type="entry name" value="CATATPASE"/>
</dbReference>
<evidence type="ECO:0000313" key="2">
    <source>
        <dbReference type="Proteomes" id="UP000063781"/>
    </source>
</evidence>
<dbReference type="Gene3D" id="3.40.50.1000">
    <property type="entry name" value="HAD superfamily/HAD-like"/>
    <property type="match status" value="1"/>
</dbReference>
<dbReference type="OrthoDB" id="9781413at2"/>
<dbReference type="SFLD" id="SFLDG01140">
    <property type="entry name" value="C2.B:_Phosphomannomutase_and_P"/>
    <property type="match status" value="1"/>
</dbReference>
<reference evidence="1 2" key="1">
    <citation type="submission" date="2015-10" db="EMBL/GenBank/DDBJ databases">
        <title>Erysipelothrix larvae sp. LV19 isolated from the larval gut of the rhinoceros beetle, Trypoxylus dichotomus.</title>
        <authorList>
            <person name="Lim S."/>
            <person name="Kim B.-C."/>
        </authorList>
    </citation>
    <scope>NUCLEOTIDE SEQUENCE [LARGE SCALE GENOMIC DNA]</scope>
    <source>
        <strain evidence="1 2">LV19</strain>
    </source>
</reference>
<name>A0A0X8GYC8_9FIRM</name>
<dbReference type="PANTHER" id="PTHR10000:SF8">
    <property type="entry name" value="HAD SUPERFAMILY HYDROLASE-LIKE, TYPE 3"/>
    <property type="match status" value="1"/>
</dbReference>
<dbReference type="Proteomes" id="UP000063781">
    <property type="component" value="Chromosome"/>
</dbReference>
<dbReference type="CDD" id="cd07516">
    <property type="entry name" value="HAD_Pase"/>
    <property type="match status" value="1"/>
</dbReference>
<gene>
    <name evidence="1" type="ORF">AOC36_01445</name>
</gene>
<dbReference type="AlphaFoldDB" id="A0A0X8GYC8"/>
<dbReference type="Pfam" id="PF08282">
    <property type="entry name" value="Hydrolase_3"/>
    <property type="match status" value="1"/>
</dbReference>
<dbReference type="GO" id="GO:0016791">
    <property type="term" value="F:phosphatase activity"/>
    <property type="evidence" value="ECO:0007669"/>
    <property type="project" value="TreeGrafter"/>
</dbReference>
<evidence type="ECO:0000313" key="1">
    <source>
        <dbReference type="EMBL" id="AMC92697.1"/>
    </source>
</evidence>
<dbReference type="InterPro" id="IPR023214">
    <property type="entry name" value="HAD_sf"/>
</dbReference>
<dbReference type="NCBIfam" id="TIGR00099">
    <property type="entry name" value="Cof-subfamily"/>
    <property type="match status" value="1"/>
</dbReference>
<dbReference type="KEGG" id="erl:AOC36_01445"/>
<protein>
    <recommendedName>
        <fullName evidence="3">Haloacid dehalogenase</fullName>
    </recommendedName>
</protein>
<dbReference type="PROSITE" id="PS01229">
    <property type="entry name" value="COF_2"/>
    <property type="match status" value="1"/>
</dbReference>
<dbReference type="SFLD" id="SFLDS00003">
    <property type="entry name" value="Haloacid_Dehalogenase"/>
    <property type="match status" value="1"/>
</dbReference>
<organism evidence="1 2">
    <name type="scientific">Erysipelothrix larvae</name>
    <dbReference type="NCBI Taxonomy" id="1514105"/>
    <lineage>
        <taxon>Bacteria</taxon>
        <taxon>Bacillati</taxon>
        <taxon>Bacillota</taxon>
        <taxon>Erysipelotrichia</taxon>
        <taxon>Erysipelotrichales</taxon>
        <taxon>Erysipelotrichaceae</taxon>
        <taxon>Erysipelothrix</taxon>
    </lineage>
</organism>
<dbReference type="NCBIfam" id="TIGR01484">
    <property type="entry name" value="HAD-SF-IIB"/>
    <property type="match status" value="2"/>
</dbReference>
<dbReference type="InterPro" id="IPR000150">
    <property type="entry name" value="Cof"/>
</dbReference>
<evidence type="ECO:0008006" key="3">
    <source>
        <dbReference type="Google" id="ProtNLM"/>
    </source>
</evidence>
<dbReference type="GO" id="GO:0000287">
    <property type="term" value="F:magnesium ion binding"/>
    <property type="evidence" value="ECO:0007669"/>
    <property type="project" value="TreeGrafter"/>
</dbReference>
<dbReference type="GO" id="GO:0005829">
    <property type="term" value="C:cytosol"/>
    <property type="evidence" value="ECO:0007669"/>
    <property type="project" value="TreeGrafter"/>
</dbReference>
<keyword evidence="2" id="KW-1185">Reference proteome</keyword>
<dbReference type="SFLD" id="SFLDG01144">
    <property type="entry name" value="C2.B.4:_PGP_Like"/>
    <property type="match status" value="1"/>
</dbReference>
<dbReference type="Gene3D" id="3.30.1240.10">
    <property type="match status" value="1"/>
</dbReference>
<dbReference type="EMBL" id="CP013213">
    <property type="protein sequence ID" value="AMC92697.1"/>
    <property type="molecule type" value="Genomic_DNA"/>
</dbReference>
<sequence>MDIRAIILDIDGTLAKSDHTISNRTKQKLELAQKKGIKVVLASGRPTPGMHYYSKTLGLEHHQGLIASYNGACITDCTSDTVIYENTVEPELAQKFLKHCEDFDVIPMVVKGEYLLVNDAYPKDVNINGTYGNIIKNEARVCNLKVMEVDLKTYVDFPVYKILISGDPDELIEMYDALKEPVEDDMTVAFSSPFFIEFTSKGVNKAFALDSVLHKYGIDQSQTIAFGDSHNDLALIQYANIGVAMGNAVDEVKKSADLITLTNNEDGIAHILDQYINELP</sequence>
<dbReference type="SUPFAM" id="SSF56784">
    <property type="entry name" value="HAD-like"/>
    <property type="match status" value="1"/>
</dbReference>
<dbReference type="STRING" id="1514105.AOC36_01445"/>
<dbReference type="RefSeq" id="WP_067630393.1">
    <property type="nucleotide sequence ID" value="NZ_CP013213.1"/>
</dbReference>
<proteinExistence type="predicted"/>